<proteinExistence type="predicted"/>
<dbReference type="Proteomes" id="UP001139981">
    <property type="component" value="Unassembled WGS sequence"/>
</dbReference>
<sequence length="217" mass="25360">MLGQLGSTPLELFWDHVELLEEDAYRERKRLESAMREVGFKFQVDTTRSELKAFATDFCQIPDIHFDYIYEQLLMKAKRKKEEEEERLQRQKKRALDDFKYALYDLVPPLKADSGWDGERERIARLLEFRDVADEAACREVFDRVVERERERELAAKSNHLPRDSELHKRSRSSSEVDGPPDCRAVRPRTSSDAHATENAMAIDGHDSDLEEGEMVI</sequence>
<evidence type="ECO:0000313" key="2">
    <source>
        <dbReference type="Proteomes" id="UP001139981"/>
    </source>
</evidence>
<comment type="caution">
    <text evidence="1">The sequence shown here is derived from an EMBL/GenBank/DDBJ whole genome shotgun (WGS) entry which is preliminary data.</text>
</comment>
<protein>
    <submittedName>
        <fullName evidence="1">U1 snRNP protein</fullName>
    </submittedName>
</protein>
<reference evidence="1" key="1">
    <citation type="submission" date="2022-07" db="EMBL/GenBank/DDBJ databases">
        <title>Phylogenomic reconstructions and comparative analyses of Kickxellomycotina fungi.</title>
        <authorList>
            <person name="Reynolds N.K."/>
            <person name="Stajich J.E."/>
            <person name="Barry K."/>
            <person name="Grigoriev I.V."/>
            <person name="Crous P."/>
            <person name="Smith M.E."/>
        </authorList>
    </citation>
    <scope>NUCLEOTIDE SEQUENCE</scope>
    <source>
        <strain evidence="1">CBS 190363</strain>
    </source>
</reference>
<gene>
    <name evidence="1" type="primary">PRP40</name>
    <name evidence="1" type="ORF">IWW38_004745</name>
</gene>
<accession>A0ACC1LX63</accession>
<evidence type="ECO:0000313" key="1">
    <source>
        <dbReference type="EMBL" id="KAJ2889384.1"/>
    </source>
</evidence>
<dbReference type="EMBL" id="JANBVB010001864">
    <property type="protein sequence ID" value="KAJ2889384.1"/>
    <property type="molecule type" value="Genomic_DNA"/>
</dbReference>
<organism evidence="1 2">
    <name type="scientific">Coemansia aciculifera</name>
    <dbReference type="NCBI Taxonomy" id="417176"/>
    <lineage>
        <taxon>Eukaryota</taxon>
        <taxon>Fungi</taxon>
        <taxon>Fungi incertae sedis</taxon>
        <taxon>Zoopagomycota</taxon>
        <taxon>Kickxellomycotina</taxon>
        <taxon>Kickxellomycetes</taxon>
        <taxon>Kickxellales</taxon>
        <taxon>Kickxellaceae</taxon>
        <taxon>Coemansia</taxon>
    </lineage>
</organism>
<keyword evidence="2" id="KW-1185">Reference proteome</keyword>
<name>A0ACC1LX63_9FUNG</name>